<organism evidence="1 2">
    <name type="scientific">Meloidogyne enterolobii</name>
    <name type="common">Root-knot nematode worm</name>
    <name type="synonym">Meloidogyne mayaguensis</name>
    <dbReference type="NCBI Taxonomy" id="390850"/>
    <lineage>
        <taxon>Eukaryota</taxon>
        <taxon>Metazoa</taxon>
        <taxon>Ecdysozoa</taxon>
        <taxon>Nematoda</taxon>
        <taxon>Chromadorea</taxon>
        <taxon>Rhabditida</taxon>
        <taxon>Tylenchina</taxon>
        <taxon>Tylenchomorpha</taxon>
        <taxon>Tylenchoidea</taxon>
        <taxon>Meloidogynidae</taxon>
        <taxon>Meloidogyninae</taxon>
        <taxon>Meloidogyne</taxon>
    </lineage>
</organism>
<gene>
    <name evidence="1" type="ORF">MENTE1834_LOCUS38998</name>
</gene>
<dbReference type="Proteomes" id="UP001497535">
    <property type="component" value="Unassembled WGS sequence"/>
</dbReference>
<name>A0ACB1AIW1_MELEN</name>
<reference evidence="1" key="1">
    <citation type="submission" date="2023-11" db="EMBL/GenBank/DDBJ databases">
        <authorList>
            <person name="Poullet M."/>
        </authorList>
    </citation>
    <scope>NUCLEOTIDE SEQUENCE</scope>
    <source>
        <strain evidence="1">E1834</strain>
    </source>
</reference>
<accession>A0ACB1AIW1</accession>
<proteinExistence type="predicted"/>
<evidence type="ECO:0000313" key="1">
    <source>
        <dbReference type="EMBL" id="CAK5091173.1"/>
    </source>
</evidence>
<evidence type="ECO:0000313" key="2">
    <source>
        <dbReference type="Proteomes" id="UP001497535"/>
    </source>
</evidence>
<comment type="caution">
    <text evidence="1">The sequence shown here is derived from an EMBL/GenBank/DDBJ whole genome shotgun (WGS) entry which is preliminary data.</text>
</comment>
<sequence>MEEAEKEERQEISESMEKLILEEDMEINEEIEEQIEEEDLFGRPGTDDSMVGGDIPIDLKRIKGKICKNILIYF</sequence>
<protein>
    <submittedName>
        <fullName evidence="1">Uncharacterized protein</fullName>
    </submittedName>
</protein>
<keyword evidence="2" id="KW-1185">Reference proteome</keyword>
<dbReference type="EMBL" id="CAVMJV010000086">
    <property type="protein sequence ID" value="CAK5091173.1"/>
    <property type="molecule type" value="Genomic_DNA"/>
</dbReference>